<dbReference type="PANTHER" id="PTHR21068:SF43">
    <property type="entry name" value="SPARTIN"/>
    <property type="match status" value="1"/>
</dbReference>
<dbReference type="GO" id="GO:0030514">
    <property type="term" value="P:negative regulation of BMP signaling pathway"/>
    <property type="evidence" value="ECO:0007669"/>
    <property type="project" value="TreeGrafter"/>
</dbReference>
<reference evidence="3" key="1">
    <citation type="submission" date="2022-11" db="UniProtKB">
        <authorList>
            <consortium name="WormBaseParasite"/>
        </authorList>
    </citation>
    <scope>IDENTIFICATION</scope>
</reference>
<dbReference type="GO" id="GO:0005886">
    <property type="term" value="C:plasma membrane"/>
    <property type="evidence" value="ECO:0007669"/>
    <property type="project" value="TreeGrafter"/>
</dbReference>
<dbReference type="PANTHER" id="PTHR21068">
    <property type="entry name" value="SPARTIN"/>
    <property type="match status" value="1"/>
</dbReference>
<dbReference type="InterPro" id="IPR045036">
    <property type="entry name" value="Spartin-like"/>
</dbReference>
<dbReference type="GO" id="GO:0051301">
    <property type="term" value="P:cell division"/>
    <property type="evidence" value="ECO:0007669"/>
    <property type="project" value="TreeGrafter"/>
</dbReference>
<feature type="domain" description="Senescence" evidence="1">
    <location>
        <begin position="54"/>
        <end position="121"/>
    </location>
</feature>
<evidence type="ECO:0000313" key="2">
    <source>
        <dbReference type="Proteomes" id="UP000887564"/>
    </source>
</evidence>
<proteinExistence type="predicted"/>
<accession>A0A914SA29</accession>
<evidence type="ECO:0000313" key="3">
    <source>
        <dbReference type="WBParaSite" id="PEQ_0001412001-mRNA-1"/>
    </source>
</evidence>
<dbReference type="AlphaFoldDB" id="A0A914SA29"/>
<organism evidence="2 3">
    <name type="scientific">Parascaris equorum</name>
    <name type="common">Equine roundworm</name>
    <dbReference type="NCBI Taxonomy" id="6256"/>
    <lineage>
        <taxon>Eukaryota</taxon>
        <taxon>Metazoa</taxon>
        <taxon>Ecdysozoa</taxon>
        <taxon>Nematoda</taxon>
        <taxon>Chromadorea</taxon>
        <taxon>Rhabditida</taxon>
        <taxon>Spirurina</taxon>
        <taxon>Ascaridomorpha</taxon>
        <taxon>Ascaridoidea</taxon>
        <taxon>Ascarididae</taxon>
        <taxon>Parascaris</taxon>
    </lineage>
</organism>
<name>A0A914SA29_PAREQ</name>
<protein>
    <submittedName>
        <fullName evidence="3">Senescence domain-containing protein</fullName>
    </submittedName>
</protein>
<dbReference type="Proteomes" id="UP000887564">
    <property type="component" value="Unplaced"/>
</dbReference>
<dbReference type="InterPro" id="IPR009686">
    <property type="entry name" value="Senescence/spartin_C"/>
</dbReference>
<dbReference type="WBParaSite" id="PEQ_0001412001-mRNA-1">
    <property type="protein sequence ID" value="PEQ_0001412001-mRNA-1"/>
    <property type="gene ID" value="PEQ_0001412001"/>
</dbReference>
<sequence>MFVGIILPSDLDKQVEEDFYNFLKQLTEVRIQETTRSLSNEEKRRLSEKIAELLIKGGEKVAWGVNFTAEKTSQIVAEQADKHRSSVQPNEEPMNINPAVATSIHYVHRGSKIVAKCTRYLCELSFITRNDIYLWVSC</sequence>
<keyword evidence="2" id="KW-1185">Reference proteome</keyword>
<evidence type="ECO:0000259" key="1">
    <source>
        <dbReference type="Pfam" id="PF06911"/>
    </source>
</evidence>
<dbReference type="Pfam" id="PF06911">
    <property type="entry name" value="Senescence"/>
    <property type="match status" value="1"/>
</dbReference>